<protein>
    <submittedName>
        <fullName evidence="7">Branched-chain amino acid ABC transporter permease</fullName>
    </submittedName>
</protein>
<sequence length="435" mass="46704">MRMSAKNTSYFLIMAVLLVLVGWLQSPSVAMGLVNMCLISAIMALGVNIQWGYAGLFSVGTMGFVALGGVATVLTSMPPVHDAWAAGGLRAIFGILIGVAAIALGVLVYRRMQKGWTRALVLLVVVVGGFFLFRAVLDPAVDAIEGTNTAVAGYLGGAGLPIFASWIVGGLLAAGAAWVIGKVSLGLRSDYLAIATLGIAETIIAVLKNEDWLSRGVRNVNGLPRAPIPYEVSLQSNPDFIAWASWFGLAPAEASSLFVKACFALTFIVVLGVIMWLSERAWRSPWGRMMRAIRDNETAARAMGKDVTKRHLQVFILGSAVCGIAGAMLTTLDGLFTPGSYQPLRFTFLIWVMVIVGGSGNNWGAVLGGFLIWFLWVEVEPIGLWLMGWITAPLPEDSFLRSHLLDSAAHMRLLTMGLILLLVLRFAPRGLIPEK</sequence>
<dbReference type="Pfam" id="PF02653">
    <property type="entry name" value="BPD_transp_2"/>
    <property type="match status" value="1"/>
</dbReference>
<evidence type="ECO:0000256" key="5">
    <source>
        <dbReference type="ARBA" id="ARBA00023136"/>
    </source>
</evidence>
<feature type="transmembrane region" description="Helical" evidence="6">
    <location>
        <begin position="370"/>
        <end position="390"/>
    </location>
</feature>
<evidence type="ECO:0000313" key="7">
    <source>
        <dbReference type="EMBL" id="PVE47951.1"/>
    </source>
</evidence>
<name>A0A2T7UTQ2_9RHOB</name>
<dbReference type="PANTHER" id="PTHR30482:SF10">
    <property type="entry name" value="HIGH-AFFINITY BRANCHED-CHAIN AMINO ACID TRANSPORT PROTEIN BRAE"/>
    <property type="match status" value="1"/>
</dbReference>
<dbReference type="Proteomes" id="UP000244810">
    <property type="component" value="Unassembled WGS sequence"/>
</dbReference>
<feature type="transmembrane region" description="Helical" evidence="6">
    <location>
        <begin position="30"/>
        <end position="49"/>
    </location>
</feature>
<feature type="transmembrane region" description="Helical" evidence="6">
    <location>
        <begin position="119"/>
        <end position="137"/>
    </location>
</feature>
<dbReference type="CDD" id="cd06581">
    <property type="entry name" value="TM_PBP1_LivM_like"/>
    <property type="match status" value="1"/>
</dbReference>
<keyword evidence="5 6" id="KW-0472">Membrane</keyword>
<evidence type="ECO:0000256" key="4">
    <source>
        <dbReference type="ARBA" id="ARBA00022989"/>
    </source>
</evidence>
<keyword evidence="8" id="KW-1185">Reference proteome</keyword>
<feature type="transmembrane region" description="Helical" evidence="6">
    <location>
        <begin position="7"/>
        <end position="24"/>
    </location>
</feature>
<feature type="transmembrane region" description="Helical" evidence="6">
    <location>
        <begin position="312"/>
        <end position="332"/>
    </location>
</feature>
<evidence type="ECO:0000313" key="8">
    <source>
        <dbReference type="Proteomes" id="UP000244810"/>
    </source>
</evidence>
<gene>
    <name evidence="7" type="ORF">DDE23_07340</name>
</gene>
<dbReference type="InterPro" id="IPR001851">
    <property type="entry name" value="ABC_transp_permease"/>
</dbReference>
<keyword evidence="3 6" id="KW-0812">Transmembrane</keyword>
<keyword evidence="2" id="KW-1003">Cell membrane</keyword>
<dbReference type="EMBL" id="QDDR01000003">
    <property type="protein sequence ID" value="PVE47951.1"/>
    <property type="molecule type" value="Genomic_DNA"/>
</dbReference>
<accession>A0A2T7UTQ2</accession>
<evidence type="ECO:0000256" key="3">
    <source>
        <dbReference type="ARBA" id="ARBA00022692"/>
    </source>
</evidence>
<feature type="transmembrane region" description="Helical" evidence="6">
    <location>
        <begin position="410"/>
        <end position="427"/>
    </location>
</feature>
<proteinExistence type="predicted"/>
<dbReference type="PANTHER" id="PTHR30482">
    <property type="entry name" value="HIGH-AFFINITY BRANCHED-CHAIN AMINO ACID TRANSPORT SYSTEM PERMEASE"/>
    <property type="match status" value="1"/>
</dbReference>
<feature type="transmembrane region" description="Helical" evidence="6">
    <location>
        <begin position="56"/>
        <end position="77"/>
    </location>
</feature>
<feature type="transmembrane region" description="Helical" evidence="6">
    <location>
        <begin position="191"/>
        <end position="207"/>
    </location>
</feature>
<reference evidence="7 8" key="1">
    <citation type="journal article" date="2011" name="Syst. Appl. Microbiol.">
        <title>Defluviimonas denitrificans gen. nov., sp. nov., and Pararhodobacter aggregans gen. nov., sp. nov., non-phototrophic Rhodobacteraceae from the biofilter of a marine aquaculture.</title>
        <authorList>
            <person name="Foesel B.U."/>
            <person name="Drake H.L."/>
            <person name="Schramm A."/>
        </authorList>
    </citation>
    <scope>NUCLEOTIDE SEQUENCE [LARGE SCALE GENOMIC DNA]</scope>
    <source>
        <strain evidence="7 8">D1-19</strain>
    </source>
</reference>
<comment type="subcellular location">
    <subcellularLocation>
        <location evidence="1">Cell membrane</location>
        <topology evidence="1">Multi-pass membrane protein</topology>
    </subcellularLocation>
</comment>
<dbReference type="OrthoDB" id="9814461at2"/>
<comment type="caution">
    <text evidence="7">The sequence shown here is derived from an EMBL/GenBank/DDBJ whole genome shotgun (WGS) entry which is preliminary data.</text>
</comment>
<feature type="transmembrane region" description="Helical" evidence="6">
    <location>
        <begin position="157"/>
        <end position="179"/>
    </location>
</feature>
<dbReference type="RefSeq" id="WP_107751324.1">
    <property type="nucleotide sequence ID" value="NZ_QBKF01000004.1"/>
</dbReference>
<dbReference type="GO" id="GO:0005886">
    <property type="term" value="C:plasma membrane"/>
    <property type="evidence" value="ECO:0007669"/>
    <property type="project" value="UniProtKB-SubCell"/>
</dbReference>
<feature type="transmembrane region" description="Helical" evidence="6">
    <location>
        <begin position="344"/>
        <end position="363"/>
    </location>
</feature>
<evidence type="ECO:0000256" key="1">
    <source>
        <dbReference type="ARBA" id="ARBA00004651"/>
    </source>
</evidence>
<keyword evidence="4 6" id="KW-1133">Transmembrane helix</keyword>
<organism evidence="7 8">
    <name type="scientific">Pararhodobacter aggregans</name>
    <dbReference type="NCBI Taxonomy" id="404875"/>
    <lineage>
        <taxon>Bacteria</taxon>
        <taxon>Pseudomonadati</taxon>
        <taxon>Pseudomonadota</taxon>
        <taxon>Alphaproteobacteria</taxon>
        <taxon>Rhodobacterales</taxon>
        <taxon>Paracoccaceae</taxon>
        <taxon>Pararhodobacter</taxon>
    </lineage>
</organism>
<evidence type="ECO:0000256" key="6">
    <source>
        <dbReference type="SAM" id="Phobius"/>
    </source>
</evidence>
<dbReference type="InterPro" id="IPR043428">
    <property type="entry name" value="LivM-like"/>
</dbReference>
<dbReference type="AlphaFoldDB" id="A0A2T7UTQ2"/>
<evidence type="ECO:0000256" key="2">
    <source>
        <dbReference type="ARBA" id="ARBA00022475"/>
    </source>
</evidence>
<dbReference type="GO" id="GO:0015658">
    <property type="term" value="F:branched-chain amino acid transmembrane transporter activity"/>
    <property type="evidence" value="ECO:0007669"/>
    <property type="project" value="InterPro"/>
</dbReference>
<feature type="transmembrane region" description="Helical" evidence="6">
    <location>
        <begin position="257"/>
        <end position="278"/>
    </location>
</feature>
<feature type="transmembrane region" description="Helical" evidence="6">
    <location>
        <begin position="83"/>
        <end position="107"/>
    </location>
</feature>